<dbReference type="EMBL" id="DVFI01000062">
    <property type="protein sequence ID" value="HIQ62776.1"/>
    <property type="molecule type" value="Genomic_DNA"/>
</dbReference>
<evidence type="ECO:0000256" key="2">
    <source>
        <dbReference type="SAM" id="Phobius"/>
    </source>
</evidence>
<proteinExistence type="predicted"/>
<keyword evidence="2" id="KW-0812">Transmembrane</keyword>
<evidence type="ECO:0000313" key="4">
    <source>
        <dbReference type="Proteomes" id="UP000886819"/>
    </source>
</evidence>
<feature type="compositionally biased region" description="Low complexity" evidence="1">
    <location>
        <begin position="96"/>
        <end position="106"/>
    </location>
</feature>
<sequence length="247" mass="27575">MDATAWWHQEIESMRAALERGHAGLLAALCVLGALCALLLFLCLRLRARGRKVERWLEGEMARLHEEIARLHEQAARLPETAREQRPGGEAQTRGPVRAQAASVRPASPPRPAPQPKYTPRAPEALVPLLNEWLAGEEPYNFVETLRAIDPRLPLQRVTPRAGTDRFEKETMLEDGGDALFAYVQGDDALLFPNYGRFSATLDPKPLFEGARYAGRIHSIARPARLARCEGGAWKLCEKGRVQMRQG</sequence>
<evidence type="ECO:0000256" key="1">
    <source>
        <dbReference type="SAM" id="MobiDB-lite"/>
    </source>
</evidence>
<feature type="transmembrane region" description="Helical" evidence="2">
    <location>
        <begin position="23"/>
        <end position="44"/>
    </location>
</feature>
<accession>A0A9D0YWP8</accession>
<reference evidence="3" key="2">
    <citation type="journal article" date="2021" name="PeerJ">
        <title>Extensive microbial diversity within the chicken gut microbiome revealed by metagenomics and culture.</title>
        <authorList>
            <person name="Gilroy R."/>
            <person name="Ravi A."/>
            <person name="Getino M."/>
            <person name="Pursley I."/>
            <person name="Horton D.L."/>
            <person name="Alikhan N.F."/>
            <person name="Baker D."/>
            <person name="Gharbi K."/>
            <person name="Hall N."/>
            <person name="Watson M."/>
            <person name="Adriaenssens E.M."/>
            <person name="Foster-Nyarko E."/>
            <person name="Jarju S."/>
            <person name="Secka A."/>
            <person name="Antonio M."/>
            <person name="Oren A."/>
            <person name="Chaudhuri R.R."/>
            <person name="La Ragione R."/>
            <person name="Hildebrand F."/>
            <person name="Pallen M.J."/>
        </authorList>
    </citation>
    <scope>NUCLEOTIDE SEQUENCE</scope>
    <source>
        <strain evidence="3">ChiHile30-977</strain>
    </source>
</reference>
<organism evidence="3 4">
    <name type="scientific">Candidatus Avichristensenella intestinipullorum</name>
    <dbReference type="NCBI Taxonomy" id="2840693"/>
    <lineage>
        <taxon>Bacteria</taxon>
        <taxon>Bacillati</taxon>
        <taxon>Bacillota</taxon>
        <taxon>Clostridia</taxon>
        <taxon>Candidatus Avichristensenella</taxon>
    </lineage>
</organism>
<name>A0A9D0YWP8_9FIRM</name>
<evidence type="ECO:0000313" key="3">
    <source>
        <dbReference type="EMBL" id="HIQ62776.1"/>
    </source>
</evidence>
<comment type="caution">
    <text evidence="3">The sequence shown here is derived from an EMBL/GenBank/DDBJ whole genome shotgun (WGS) entry which is preliminary data.</text>
</comment>
<dbReference type="AlphaFoldDB" id="A0A9D0YWP8"/>
<feature type="compositionally biased region" description="Basic and acidic residues" evidence="1">
    <location>
        <begin position="77"/>
        <end position="87"/>
    </location>
</feature>
<keyword evidence="2" id="KW-0472">Membrane</keyword>
<reference evidence="3" key="1">
    <citation type="submission" date="2020-10" db="EMBL/GenBank/DDBJ databases">
        <authorList>
            <person name="Gilroy R."/>
        </authorList>
    </citation>
    <scope>NUCLEOTIDE SEQUENCE</scope>
    <source>
        <strain evidence="3">ChiHile30-977</strain>
    </source>
</reference>
<dbReference type="Proteomes" id="UP000886819">
    <property type="component" value="Unassembled WGS sequence"/>
</dbReference>
<feature type="compositionally biased region" description="Pro residues" evidence="1">
    <location>
        <begin position="107"/>
        <end position="117"/>
    </location>
</feature>
<keyword evidence="2" id="KW-1133">Transmembrane helix</keyword>
<gene>
    <name evidence="3" type="ORF">IAA66_04210</name>
</gene>
<protein>
    <submittedName>
        <fullName evidence="3">Uncharacterized protein</fullName>
    </submittedName>
</protein>
<feature type="region of interest" description="Disordered" evidence="1">
    <location>
        <begin position="77"/>
        <end position="121"/>
    </location>
</feature>